<evidence type="ECO:0000256" key="6">
    <source>
        <dbReference type="SAM" id="Phobius"/>
    </source>
</evidence>
<evidence type="ECO:0000256" key="5">
    <source>
        <dbReference type="SAM" id="MobiDB-lite"/>
    </source>
</evidence>
<feature type="compositionally biased region" description="Low complexity" evidence="5">
    <location>
        <begin position="372"/>
        <end position="383"/>
    </location>
</feature>
<dbReference type="OrthoDB" id="6019304at2759"/>
<protein>
    <submittedName>
        <fullName evidence="7">BMP-binding endothelial regulator protein</fullName>
    </submittedName>
</protein>
<dbReference type="Pfam" id="PF08742">
    <property type="entry name" value="C8"/>
    <property type="match status" value="1"/>
</dbReference>
<feature type="transmembrane region" description="Helical" evidence="6">
    <location>
        <begin position="19"/>
        <end position="38"/>
    </location>
</feature>
<keyword evidence="6" id="KW-0472">Membrane</keyword>
<dbReference type="AlphaFoldDB" id="A0A0N8BFH5"/>
<dbReference type="SMART" id="SM00214">
    <property type="entry name" value="VWC"/>
    <property type="match status" value="4"/>
</dbReference>
<keyword evidence="2" id="KW-0964">Secreted</keyword>
<accession>A0A0N8BFH5</accession>
<evidence type="ECO:0000256" key="4">
    <source>
        <dbReference type="ARBA" id="ARBA00022737"/>
    </source>
</evidence>
<dbReference type="InterPro" id="IPR014853">
    <property type="entry name" value="VWF/SSPO/ZAN-like_Cys-rich_dom"/>
</dbReference>
<keyword evidence="3" id="KW-0732">Signal</keyword>
<evidence type="ECO:0000313" key="7">
    <source>
        <dbReference type="EMBL" id="JAN27235.1"/>
    </source>
</evidence>
<sequence length="873" mass="93356">MASSCGVVKLSIATARFSVCFISAIVLVTSLIGGGGFISRHPNCADAIQIASLTATNQNCTNEGQTVVVKIVEEFIPCMTCMCKDGHVQCKKEICPSTGNCYVVLQQNKSAAKCCQVCKGCYYRGVHYQSGSQWNDPDDPCQTMTCQGGVVTVSRQTCRWNEEDAATADGHCQHLLPARPGECCPRCKGCQWRQARNGRNVTMAEGGPAASPDPLTEPCTQCQCLPGGSMMCTRQTCPVLPCPANKALLQPGACCPVCQGVRKEVQPAMAAPAVCQIGKKQFELGAKFRPDPCTNCTCQPNSTTVCLRDNSRRLGGSSSSSSCPNVHPATITVAPPLLASWPSDAVASKSATTQPSAMAVVASFQRQQEAAAAAASSSSSSSSILSTHGKGSQPQQQQQQQQQQPAMQTPTALPASRPLTCAYRGVTYQDGAGWSLDPCTQCSCSQGEVRCAVQQCPVYRPKDHHRRKMKSSDSDSSSSPSSSSSSSSGSGNNVQSPLQAANAGQPCPPGRHPVKEAGQCCPKCVEDDAVCTVFGDPHYRTFDGRVFNFQGACKYLLTSDCRNDTFSVRVTNDARSSRSFSWTKTVTLTIEDLKVTLGQNMKVKVNHKRVSLPFVSLGVLSVVQEGYSVVVRTNLGVKLLWDGESFLEVTVPPAFKRRLCGLCGNFNGRRRDDLRMRSGQLATSVEQFGASWKVGGPKSCSSTSTSTSSSAGSSQQQRPPPSSSSSSSADRLSQRRFQQHHPNQLASSSSATASSSSAAVAGKKTITAAAPDEPLCQRQWHIRIRAVRECSVLKAATFAQCHAQVSPVRYFKSCLLDMCECPSGKQCYCEALTAYARECARHGVTQIDPKWREVTSCTGHHHTGGSTRLHPST</sequence>
<dbReference type="PROSITE" id="PS01208">
    <property type="entry name" value="VWFC_1"/>
    <property type="match status" value="1"/>
</dbReference>
<dbReference type="Gene3D" id="2.10.70.10">
    <property type="entry name" value="Complement Module, domain 1"/>
    <property type="match status" value="1"/>
</dbReference>
<dbReference type="Pfam" id="PF00093">
    <property type="entry name" value="VWC"/>
    <property type="match status" value="1"/>
</dbReference>
<evidence type="ECO:0000256" key="2">
    <source>
        <dbReference type="ARBA" id="ARBA00022525"/>
    </source>
</evidence>
<comment type="subcellular location">
    <subcellularLocation>
        <location evidence="1">Secreted</location>
    </subcellularLocation>
</comment>
<dbReference type="SMART" id="SM00215">
    <property type="entry name" value="VWC_out"/>
    <property type="match status" value="2"/>
</dbReference>
<organism evidence="7">
    <name type="scientific">Daphnia magna</name>
    <dbReference type="NCBI Taxonomy" id="35525"/>
    <lineage>
        <taxon>Eukaryota</taxon>
        <taxon>Metazoa</taxon>
        <taxon>Ecdysozoa</taxon>
        <taxon>Arthropoda</taxon>
        <taxon>Crustacea</taxon>
        <taxon>Branchiopoda</taxon>
        <taxon>Diplostraca</taxon>
        <taxon>Cladocera</taxon>
        <taxon>Anomopoda</taxon>
        <taxon>Daphniidae</taxon>
        <taxon>Daphnia</taxon>
    </lineage>
</organism>
<dbReference type="GO" id="GO:0005576">
    <property type="term" value="C:extracellular region"/>
    <property type="evidence" value="ECO:0007669"/>
    <property type="project" value="UniProtKB-SubCell"/>
</dbReference>
<dbReference type="Pfam" id="PF23334">
    <property type="entry name" value="VWC2L_2nd"/>
    <property type="match status" value="1"/>
</dbReference>
<evidence type="ECO:0000256" key="3">
    <source>
        <dbReference type="ARBA" id="ARBA00022729"/>
    </source>
</evidence>
<keyword evidence="6" id="KW-0812">Transmembrane</keyword>
<feature type="compositionally biased region" description="Low complexity" evidence="5">
    <location>
        <begin position="393"/>
        <end position="405"/>
    </location>
</feature>
<dbReference type="InterPro" id="IPR001846">
    <property type="entry name" value="VWF_type-D"/>
</dbReference>
<dbReference type="PANTHER" id="PTHR46698">
    <property type="entry name" value="CROSSVEINLESS 2"/>
    <property type="match status" value="1"/>
</dbReference>
<dbReference type="SMART" id="SM00832">
    <property type="entry name" value="C8"/>
    <property type="match status" value="1"/>
</dbReference>
<evidence type="ECO:0000256" key="1">
    <source>
        <dbReference type="ARBA" id="ARBA00004613"/>
    </source>
</evidence>
<feature type="compositionally biased region" description="Low complexity" evidence="5">
    <location>
        <begin position="474"/>
        <end position="491"/>
    </location>
</feature>
<feature type="compositionally biased region" description="Low complexity" evidence="5">
    <location>
        <begin position="699"/>
        <end position="728"/>
    </location>
</feature>
<dbReference type="SUPFAM" id="SSF57603">
    <property type="entry name" value="FnI-like domain"/>
    <property type="match status" value="3"/>
</dbReference>
<keyword evidence="4" id="KW-0677">Repeat</keyword>
<dbReference type="InterPro" id="IPR052424">
    <property type="entry name" value="Kielin_Chordin-BMP_Reg"/>
</dbReference>
<feature type="region of interest" description="Disordered" evidence="5">
    <location>
        <begin position="462"/>
        <end position="509"/>
    </location>
</feature>
<dbReference type="PROSITE" id="PS50184">
    <property type="entry name" value="VWFC_2"/>
    <property type="match status" value="2"/>
</dbReference>
<dbReference type="GO" id="GO:0030513">
    <property type="term" value="P:positive regulation of BMP signaling pathway"/>
    <property type="evidence" value="ECO:0007669"/>
    <property type="project" value="TreeGrafter"/>
</dbReference>
<proteinExistence type="predicted"/>
<reference evidence="7" key="1">
    <citation type="submission" date="2015-10" db="EMBL/GenBank/DDBJ databases">
        <title>EvidentialGene: Evidence-directed Construction of Complete mRNA Transcriptomes without Genomes.</title>
        <authorList>
            <person name="Gilbert D.G."/>
        </authorList>
    </citation>
    <scope>NUCLEOTIDE SEQUENCE</scope>
</reference>
<dbReference type="GO" id="GO:0036122">
    <property type="term" value="F:BMP binding"/>
    <property type="evidence" value="ECO:0007669"/>
    <property type="project" value="TreeGrafter"/>
</dbReference>
<feature type="region of interest" description="Disordered" evidence="5">
    <location>
        <begin position="372"/>
        <end position="413"/>
    </location>
</feature>
<dbReference type="Pfam" id="PF00094">
    <property type="entry name" value="VWD"/>
    <property type="match status" value="1"/>
</dbReference>
<dbReference type="PROSITE" id="PS51233">
    <property type="entry name" value="VWFD"/>
    <property type="match status" value="1"/>
</dbReference>
<feature type="compositionally biased region" description="Low complexity" evidence="5">
    <location>
        <begin position="746"/>
        <end position="756"/>
    </location>
</feature>
<dbReference type="SMART" id="SM00216">
    <property type="entry name" value="VWD"/>
    <property type="match status" value="1"/>
</dbReference>
<dbReference type="PANTHER" id="PTHR46698:SF4">
    <property type="entry name" value="CROSSVEINLESS 2"/>
    <property type="match status" value="1"/>
</dbReference>
<feature type="region of interest" description="Disordered" evidence="5">
    <location>
        <begin position="692"/>
        <end position="756"/>
    </location>
</feature>
<dbReference type="InterPro" id="IPR001007">
    <property type="entry name" value="VWF_dom"/>
</dbReference>
<name>A0A0N8BFH5_9CRUS</name>
<keyword evidence="6" id="KW-1133">Transmembrane helix</keyword>
<dbReference type="EMBL" id="GDIQ01067502">
    <property type="protein sequence ID" value="JAN27235.1"/>
    <property type="molecule type" value="Transcribed_RNA"/>
</dbReference>
<dbReference type="Gene3D" id="6.20.200.20">
    <property type="match status" value="3"/>
</dbReference>